<protein>
    <submittedName>
        <fullName evidence="1">Uncharacterized protein</fullName>
    </submittedName>
</protein>
<dbReference type="Proteomes" id="UP000018958">
    <property type="component" value="Unassembled WGS sequence"/>
</dbReference>
<reference evidence="1 2" key="1">
    <citation type="submission" date="2013-11" db="EMBL/GenBank/DDBJ databases">
        <title>The Genome Sequence of Phytophthora parasitica CJ01A1.</title>
        <authorList>
            <consortium name="The Broad Institute Genomics Platform"/>
            <person name="Russ C."/>
            <person name="Tyler B."/>
            <person name="Panabieres F."/>
            <person name="Shan W."/>
            <person name="Tripathy S."/>
            <person name="Grunwald N."/>
            <person name="Machado M."/>
            <person name="Johnson C.S."/>
            <person name="Walker B."/>
            <person name="Young S.K."/>
            <person name="Zeng Q."/>
            <person name="Gargeya S."/>
            <person name="Fitzgerald M."/>
            <person name="Haas B."/>
            <person name="Abouelleil A."/>
            <person name="Allen A.W."/>
            <person name="Alvarado L."/>
            <person name="Arachchi H.M."/>
            <person name="Berlin A.M."/>
            <person name="Chapman S.B."/>
            <person name="Gainer-Dewar J."/>
            <person name="Goldberg J."/>
            <person name="Griggs A."/>
            <person name="Gujja S."/>
            <person name="Hansen M."/>
            <person name="Howarth C."/>
            <person name="Imamovic A."/>
            <person name="Ireland A."/>
            <person name="Larimer J."/>
            <person name="McCowan C."/>
            <person name="Murphy C."/>
            <person name="Pearson M."/>
            <person name="Poon T.W."/>
            <person name="Priest M."/>
            <person name="Roberts A."/>
            <person name="Saif S."/>
            <person name="Shea T."/>
            <person name="Sisk P."/>
            <person name="Sykes S."/>
            <person name="Wortman J."/>
            <person name="Nusbaum C."/>
            <person name="Birren B."/>
        </authorList>
    </citation>
    <scope>NUCLEOTIDE SEQUENCE [LARGE SCALE GENOMIC DNA]</scope>
    <source>
        <strain evidence="1 2">CJ01A1</strain>
    </source>
</reference>
<accession>W2XND7</accession>
<name>W2XND7_PHYNI</name>
<organism evidence="1 2">
    <name type="scientific">Phytophthora nicotianae CJ01A1</name>
    <dbReference type="NCBI Taxonomy" id="1317063"/>
    <lineage>
        <taxon>Eukaryota</taxon>
        <taxon>Sar</taxon>
        <taxon>Stramenopiles</taxon>
        <taxon>Oomycota</taxon>
        <taxon>Peronosporomycetes</taxon>
        <taxon>Peronosporales</taxon>
        <taxon>Peronosporaceae</taxon>
        <taxon>Phytophthora</taxon>
    </lineage>
</organism>
<proteinExistence type="predicted"/>
<evidence type="ECO:0000313" key="2">
    <source>
        <dbReference type="Proteomes" id="UP000018958"/>
    </source>
</evidence>
<comment type="caution">
    <text evidence="1">The sequence shown here is derived from an EMBL/GenBank/DDBJ whole genome shotgun (WGS) entry which is preliminary data.</text>
</comment>
<dbReference type="EMBL" id="ANIX01000678">
    <property type="protein sequence ID" value="ETP23923.1"/>
    <property type="molecule type" value="Genomic_DNA"/>
</dbReference>
<dbReference type="AlphaFoldDB" id="W2XND7"/>
<gene>
    <name evidence="1" type="ORF">F441_03017</name>
</gene>
<evidence type="ECO:0000313" key="1">
    <source>
        <dbReference type="EMBL" id="ETP23923.1"/>
    </source>
</evidence>
<sequence length="75" mass="8048">MALAMAFDVRAINASAEAHESSPGAAGSLPSYRNIVHTMRGFQLASDLHGRAPRRAFLHGEGSTVFCWTTDIAVF</sequence>